<comment type="caution">
    <text evidence="5">The sequence shown here is derived from an EMBL/GenBank/DDBJ whole genome shotgun (WGS) entry which is preliminary data.</text>
</comment>
<accession>A0A8H4RUU4</accession>
<dbReference type="Gene3D" id="3.30.710.10">
    <property type="entry name" value="Potassium Channel Kv1.1, Chain A"/>
    <property type="match status" value="1"/>
</dbReference>
<organism evidence="5 6">
    <name type="scientific">Cudoniella acicularis</name>
    <dbReference type="NCBI Taxonomy" id="354080"/>
    <lineage>
        <taxon>Eukaryota</taxon>
        <taxon>Fungi</taxon>
        <taxon>Dikarya</taxon>
        <taxon>Ascomycota</taxon>
        <taxon>Pezizomycotina</taxon>
        <taxon>Leotiomycetes</taxon>
        <taxon>Helotiales</taxon>
        <taxon>Tricladiaceae</taxon>
        <taxon>Cudoniella</taxon>
    </lineage>
</organism>
<keyword evidence="3" id="KW-1133">Transmembrane helix</keyword>
<keyword evidence="6" id="KW-1185">Reference proteome</keyword>
<feature type="compositionally biased region" description="Polar residues" evidence="2">
    <location>
        <begin position="630"/>
        <end position="646"/>
    </location>
</feature>
<feature type="compositionally biased region" description="Low complexity" evidence="2">
    <location>
        <begin position="656"/>
        <end position="665"/>
    </location>
</feature>
<evidence type="ECO:0000256" key="1">
    <source>
        <dbReference type="SAM" id="Coils"/>
    </source>
</evidence>
<feature type="transmembrane region" description="Helical" evidence="3">
    <location>
        <begin position="673"/>
        <end position="694"/>
    </location>
</feature>
<keyword evidence="3" id="KW-0472">Membrane</keyword>
<gene>
    <name evidence="5" type="ORF">G7Y89_g2264</name>
</gene>
<protein>
    <recommendedName>
        <fullName evidence="4">BTB domain-containing protein</fullName>
    </recommendedName>
</protein>
<feature type="coiled-coil region" evidence="1">
    <location>
        <begin position="780"/>
        <end position="841"/>
    </location>
</feature>
<feature type="region of interest" description="Disordered" evidence="2">
    <location>
        <begin position="487"/>
        <end position="518"/>
    </location>
</feature>
<dbReference type="InterPro" id="IPR011333">
    <property type="entry name" value="SKP1/BTB/POZ_sf"/>
</dbReference>
<dbReference type="OrthoDB" id="1022638at2759"/>
<dbReference type="Proteomes" id="UP000566819">
    <property type="component" value="Unassembled WGS sequence"/>
</dbReference>
<dbReference type="Pfam" id="PF00651">
    <property type="entry name" value="BTB"/>
    <property type="match status" value="1"/>
</dbReference>
<keyword evidence="1" id="KW-0175">Coiled coil</keyword>
<dbReference type="CDD" id="cd18186">
    <property type="entry name" value="BTB_POZ_ZBTB_KLHL-like"/>
    <property type="match status" value="1"/>
</dbReference>
<evidence type="ECO:0000256" key="3">
    <source>
        <dbReference type="SAM" id="Phobius"/>
    </source>
</evidence>
<dbReference type="SUPFAM" id="SSF54695">
    <property type="entry name" value="POZ domain"/>
    <property type="match status" value="1"/>
</dbReference>
<feature type="compositionally biased region" description="Basic and acidic residues" evidence="2">
    <location>
        <begin position="8"/>
        <end position="24"/>
    </location>
</feature>
<reference evidence="5 6" key="1">
    <citation type="submission" date="2020-03" db="EMBL/GenBank/DDBJ databases">
        <title>Draft Genome Sequence of Cudoniella acicularis.</title>
        <authorList>
            <person name="Buettner E."/>
            <person name="Kellner H."/>
        </authorList>
    </citation>
    <scope>NUCLEOTIDE SEQUENCE [LARGE SCALE GENOMIC DNA]</scope>
    <source>
        <strain evidence="5 6">DSM 108380</strain>
    </source>
</reference>
<evidence type="ECO:0000259" key="4">
    <source>
        <dbReference type="PROSITE" id="PS50097"/>
    </source>
</evidence>
<keyword evidence="3" id="KW-0812">Transmembrane</keyword>
<evidence type="ECO:0000313" key="6">
    <source>
        <dbReference type="Proteomes" id="UP000566819"/>
    </source>
</evidence>
<dbReference type="EMBL" id="JAAMPI010000097">
    <property type="protein sequence ID" value="KAF4635823.1"/>
    <property type="molecule type" value="Genomic_DNA"/>
</dbReference>
<dbReference type="InterPro" id="IPR000210">
    <property type="entry name" value="BTB/POZ_dom"/>
</dbReference>
<proteinExistence type="predicted"/>
<name>A0A8H4RUU4_9HELO</name>
<evidence type="ECO:0000256" key="2">
    <source>
        <dbReference type="SAM" id="MobiDB-lite"/>
    </source>
</evidence>
<dbReference type="SMART" id="SM00225">
    <property type="entry name" value="BTB"/>
    <property type="match status" value="1"/>
</dbReference>
<feature type="compositionally biased region" description="Low complexity" evidence="2">
    <location>
        <begin position="489"/>
        <end position="509"/>
    </location>
</feature>
<sequence>MSAKRRRIEAPRPERMRNRYESEYSDHKSHLDCEEAAKLQDHLDIMALVISSSEMTTIFVGKEKRSFSAHKDLLALHSAYFRNRFLDAHNDDDKITLPNFKPYIFADFHSWLYSGQILQVPGDALNTPTSQEELWALANFLEAPVFQNHCMDLIRTDCKTTPNNFVCIDSIESMYNVTKPRSLLRKFMADVMNCKNPFQTLQEGSEAWKDWETLLKRLPELSIDMARASGKHWNDSFPWDEKHREAYMEKELPLEEVWDMEILAKRSKAEVEEKSKAGDLQKDLQFSTTSMYIYNWLEVDKWACWPPINANSNNAASSSSYADIVGLVLSDEQVLPVPATAATTTTWVDSIFADPLYEYSTLYYSPALCPSGWVASTTFSVFNGHPVAAGGESCSLCCPINYEVSTSYETLVFTILSTIMCASTLQLGAAASNILYQSSSGTSKTLSSGTLSFALTVQAVPIFVMWQATDTKIIRLLQSTIIGQNTPNVTTTAPSGPSTTTGASVSGPPNNNDKNNPQVSLSISARAGISSPFFLRRMPLNYTPSTYYSSWSSFTGSALFCVSTVGQGAVVSNLVSWMGNDHGTSTLISATLSEAMTINALPMFVMWQTTDGEIMRLLQTTSTIQNATNATSTSLDLQNPHKTSGGSTPGGPFEYLGSGTPPSPPSLSTGLRATIAAAVPLTFTIITLSIFFYLRRSGQRLSQAGDREKTTKSEDDFPSRIYELSSAECAHELITTSNTHEMVTKFNMLELQAKSKAKSTSTTEVTERRTRVDDIYEAEDEEKEKKMKLLKERIEKIRAEKERLERLQELNELEEETKRGLERLQELKVSEEQTKREILDTVKR</sequence>
<dbReference type="PROSITE" id="PS50097">
    <property type="entry name" value="BTB"/>
    <property type="match status" value="1"/>
</dbReference>
<evidence type="ECO:0000313" key="5">
    <source>
        <dbReference type="EMBL" id="KAF4635823.1"/>
    </source>
</evidence>
<feature type="domain" description="BTB" evidence="4">
    <location>
        <begin position="54"/>
        <end position="117"/>
    </location>
</feature>
<feature type="region of interest" description="Disordered" evidence="2">
    <location>
        <begin position="630"/>
        <end position="665"/>
    </location>
</feature>
<feature type="region of interest" description="Disordered" evidence="2">
    <location>
        <begin position="1"/>
        <end position="24"/>
    </location>
</feature>
<dbReference type="AlphaFoldDB" id="A0A8H4RUU4"/>